<keyword evidence="2" id="KW-1185">Reference proteome</keyword>
<evidence type="ECO:0000313" key="2">
    <source>
        <dbReference type="Proteomes" id="UP000018949"/>
    </source>
</evidence>
<evidence type="ECO:0000313" key="1">
    <source>
        <dbReference type="EMBL" id="GAE47343.1"/>
    </source>
</evidence>
<gene>
    <name evidence="1" type="ORF">JCM21738_4315</name>
</gene>
<dbReference type="Proteomes" id="UP000018949">
    <property type="component" value="Unassembled WGS sequence"/>
</dbReference>
<name>W4RTZ9_9BACI</name>
<organism evidence="1 2">
    <name type="scientific">Mesobacillus boroniphilus JCM 21738</name>
    <dbReference type="NCBI Taxonomy" id="1294265"/>
    <lineage>
        <taxon>Bacteria</taxon>
        <taxon>Bacillati</taxon>
        <taxon>Bacillota</taxon>
        <taxon>Bacilli</taxon>
        <taxon>Bacillales</taxon>
        <taxon>Bacillaceae</taxon>
        <taxon>Mesobacillus</taxon>
    </lineage>
</organism>
<dbReference type="AlphaFoldDB" id="W4RTZ9"/>
<reference evidence="1 2" key="1">
    <citation type="submission" date="2013-12" db="EMBL/GenBank/DDBJ databases">
        <title>NBRP : Genome information of microbial organism related human and environment.</title>
        <authorList>
            <person name="Hattori M."/>
            <person name="Oshima K."/>
            <person name="Inaba H."/>
            <person name="Suda W."/>
            <person name="Sakamoto M."/>
            <person name="Iino T."/>
            <person name="Kitahara M."/>
            <person name="Oshida Y."/>
            <person name="Iida T."/>
            <person name="Kudo T."/>
            <person name="Itoh T."/>
            <person name="Ahmed I."/>
            <person name="Ohkuma M."/>
        </authorList>
    </citation>
    <scope>NUCLEOTIDE SEQUENCE [LARGE SCALE GENOMIC DNA]</scope>
    <source>
        <strain evidence="1 2">JCM 21738</strain>
    </source>
</reference>
<dbReference type="EMBL" id="BAUW01000073">
    <property type="protein sequence ID" value="GAE47343.1"/>
    <property type="molecule type" value="Genomic_DNA"/>
</dbReference>
<comment type="caution">
    <text evidence="1">The sequence shown here is derived from an EMBL/GenBank/DDBJ whole genome shotgun (WGS) entry which is preliminary data.</text>
</comment>
<dbReference type="eggNOG" id="COG0175">
    <property type="taxonomic scope" value="Bacteria"/>
</dbReference>
<accession>W4RTZ9</accession>
<protein>
    <submittedName>
        <fullName evidence="1">Uncharacterized protein</fullName>
    </submittedName>
</protein>
<proteinExistence type="predicted"/>
<sequence length="196" mass="23359">MPPQCTGDFKIVPVQQMARKFVLRDLGLKPTQRMPKNVGIIMDIGFSYDEIKRINQYQASQFKYIYLSYPLVEENLTTNDSIQFLKDNNMPDKRSRCYLCPFNCDTTGVDWKEIILSEPLSFIKACFFDRELRAVQKTGRKNMRSIPYFHYSRIPLEEAYPEDFRFFSAIYKQELEAWKQEWFDILHQKYGKRISA</sequence>